<dbReference type="Pfam" id="PF03466">
    <property type="entry name" value="LysR_substrate"/>
    <property type="match status" value="1"/>
</dbReference>
<dbReference type="InterPro" id="IPR050950">
    <property type="entry name" value="HTH-type_LysR_regulators"/>
</dbReference>
<dbReference type="InterPro" id="IPR036390">
    <property type="entry name" value="WH_DNA-bd_sf"/>
</dbReference>
<evidence type="ECO:0000313" key="6">
    <source>
        <dbReference type="EMBL" id="MCJ2542549.1"/>
    </source>
</evidence>
<dbReference type="Gene3D" id="1.10.10.10">
    <property type="entry name" value="Winged helix-like DNA-binding domain superfamily/Winged helix DNA-binding domain"/>
    <property type="match status" value="1"/>
</dbReference>
<keyword evidence="4" id="KW-0804">Transcription</keyword>
<evidence type="ECO:0000256" key="3">
    <source>
        <dbReference type="ARBA" id="ARBA00023125"/>
    </source>
</evidence>
<dbReference type="PANTHER" id="PTHR30419:SF8">
    <property type="entry name" value="NITROGEN ASSIMILATION TRANSCRIPTIONAL ACTIVATOR-RELATED"/>
    <property type="match status" value="1"/>
</dbReference>
<dbReference type="EMBL" id="JAFIRA010000012">
    <property type="protein sequence ID" value="MCJ2542549.1"/>
    <property type="molecule type" value="Genomic_DNA"/>
</dbReference>
<dbReference type="SUPFAM" id="SSF46785">
    <property type="entry name" value="Winged helix' DNA-binding domain"/>
    <property type="match status" value="1"/>
</dbReference>
<keyword evidence="2" id="KW-0805">Transcription regulation</keyword>
<dbReference type="Pfam" id="PF00126">
    <property type="entry name" value="HTH_1"/>
    <property type="match status" value="1"/>
</dbReference>
<organism evidence="6 7">
    <name type="scientific">Thermostichus vulcanus str. 'Rupite'</name>
    <dbReference type="NCBI Taxonomy" id="2813851"/>
    <lineage>
        <taxon>Bacteria</taxon>
        <taxon>Bacillati</taxon>
        <taxon>Cyanobacteriota</taxon>
        <taxon>Cyanophyceae</taxon>
        <taxon>Thermostichales</taxon>
        <taxon>Thermostichaceae</taxon>
        <taxon>Thermostichus</taxon>
    </lineage>
</organism>
<proteinExistence type="inferred from homology"/>
<feature type="domain" description="HTH lysR-type" evidence="5">
    <location>
        <begin position="1"/>
        <end position="57"/>
    </location>
</feature>
<evidence type="ECO:0000256" key="4">
    <source>
        <dbReference type="ARBA" id="ARBA00023163"/>
    </source>
</evidence>
<gene>
    <name evidence="6" type="ORF">JX360_06460</name>
</gene>
<dbReference type="CDD" id="cd05466">
    <property type="entry name" value="PBP2_LTTR_substrate"/>
    <property type="match status" value="1"/>
</dbReference>
<dbReference type="Gene3D" id="3.40.190.290">
    <property type="match status" value="1"/>
</dbReference>
<evidence type="ECO:0000259" key="5">
    <source>
        <dbReference type="PROSITE" id="PS50931"/>
    </source>
</evidence>
<dbReference type="SUPFAM" id="SSF53850">
    <property type="entry name" value="Periplasmic binding protein-like II"/>
    <property type="match status" value="1"/>
</dbReference>
<dbReference type="PROSITE" id="PS50931">
    <property type="entry name" value="HTH_LYSR"/>
    <property type="match status" value="1"/>
</dbReference>
<evidence type="ECO:0000313" key="7">
    <source>
        <dbReference type="Proteomes" id="UP000830835"/>
    </source>
</evidence>
<protein>
    <submittedName>
        <fullName evidence="6">LysR family transcriptional regulator</fullName>
    </submittedName>
</protein>
<comment type="similarity">
    <text evidence="1">Belongs to the LysR transcriptional regulatory family.</text>
</comment>
<evidence type="ECO:0000256" key="1">
    <source>
        <dbReference type="ARBA" id="ARBA00009437"/>
    </source>
</evidence>
<sequence length="314" mass="34819">MRIELLQTFLKVVETGSFLATARVSGLTQSAISRQIQALEEEVGTLLLHRKSPVVLTVAGERLLPHARRMCQEWQRAQESISELLQGKQTELCIAGIHSLIAHQLPPVLQQFCREYPEVQLRVTALGSDRALKVLKDGLVDLALVMDNPLLTRGGELVVEPLYSEPIQVLMTATHPLSQYERIPWSVLAEYPQAVFKDGYAMRSLVGSHLAAQGLTLKAALELNTLDAFRGVVRQGQLIALLPQSALVDCYADAELQVRPTEAPLLERKVVMVTTTDRYRIPPIQRFLQLAAQLIRSTAEATSPHLSAKLLQTL</sequence>
<dbReference type="PANTHER" id="PTHR30419">
    <property type="entry name" value="HTH-TYPE TRANSCRIPTIONAL REGULATOR YBHD"/>
    <property type="match status" value="1"/>
</dbReference>
<evidence type="ECO:0000256" key="2">
    <source>
        <dbReference type="ARBA" id="ARBA00023015"/>
    </source>
</evidence>
<dbReference type="Proteomes" id="UP000830835">
    <property type="component" value="Unassembled WGS sequence"/>
</dbReference>
<dbReference type="InterPro" id="IPR036388">
    <property type="entry name" value="WH-like_DNA-bd_sf"/>
</dbReference>
<keyword evidence="3" id="KW-0238">DNA-binding</keyword>
<reference evidence="6" key="1">
    <citation type="submission" date="2021-02" db="EMBL/GenBank/DDBJ databases">
        <title>The CRISPR/cas machinery reduction and long-range gene transfer in the hot spring cyanobacterium Synechococcus.</title>
        <authorList>
            <person name="Dvorak P."/>
            <person name="Jahodarova E."/>
            <person name="Hasler P."/>
            <person name="Poulickova A."/>
        </authorList>
    </citation>
    <scope>NUCLEOTIDE SEQUENCE</scope>
    <source>
        <strain evidence="6">Rupite</strain>
    </source>
</reference>
<comment type="caution">
    <text evidence="6">The sequence shown here is derived from an EMBL/GenBank/DDBJ whole genome shotgun (WGS) entry which is preliminary data.</text>
</comment>
<dbReference type="InterPro" id="IPR000847">
    <property type="entry name" value="LysR_HTH_N"/>
</dbReference>
<accession>A0ABT0CA21</accession>
<dbReference type="RefSeq" id="WP_244349825.1">
    <property type="nucleotide sequence ID" value="NZ_JAFIRA010000012.1"/>
</dbReference>
<keyword evidence="7" id="KW-1185">Reference proteome</keyword>
<name>A0ABT0CA21_THEVL</name>
<dbReference type="InterPro" id="IPR005119">
    <property type="entry name" value="LysR_subst-bd"/>
</dbReference>